<dbReference type="EMBL" id="BTSX01000004">
    <property type="protein sequence ID" value="GMS94632.1"/>
    <property type="molecule type" value="Genomic_DNA"/>
</dbReference>
<reference evidence="2" key="1">
    <citation type="submission" date="2023-10" db="EMBL/GenBank/DDBJ databases">
        <title>Genome assembly of Pristionchus species.</title>
        <authorList>
            <person name="Yoshida K."/>
            <person name="Sommer R.J."/>
        </authorList>
    </citation>
    <scope>NUCLEOTIDE SEQUENCE</scope>
    <source>
        <strain evidence="2">RS0144</strain>
    </source>
</reference>
<evidence type="ECO:0000256" key="1">
    <source>
        <dbReference type="SAM" id="MobiDB-lite"/>
    </source>
</evidence>
<evidence type="ECO:0000313" key="2">
    <source>
        <dbReference type="EMBL" id="GMS94632.1"/>
    </source>
</evidence>
<keyword evidence="3" id="KW-1185">Reference proteome</keyword>
<proteinExistence type="predicted"/>
<dbReference type="AlphaFoldDB" id="A0AAV5TJP5"/>
<evidence type="ECO:0000313" key="3">
    <source>
        <dbReference type="Proteomes" id="UP001432027"/>
    </source>
</evidence>
<dbReference type="Proteomes" id="UP001432027">
    <property type="component" value="Unassembled WGS sequence"/>
</dbReference>
<protein>
    <submittedName>
        <fullName evidence="2">Uncharacterized protein</fullName>
    </submittedName>
</protein>
<sequence>MSRNTRSPRAGTSPSTTTPSSRQASPMFSMECSARSAKISSMTWRISARRRPWTTSSLRLWICAVECRTITSRRTASTT</sequence>
<organism evidence="2 3">
    <name type="scientific">Pristionchus entomophagus</name>
    <dbReference type="NCBI Taxonomy" id="358040"/>
    <lineage>
        <taxon>Eukaryota</taxon>
        <taxon>Metazoa</taxon>
        <taxon>Ecdysozoa</taxon>
        <taxon>Nematoda</taxon>
        <taxon>Chromadorea</taxon>
        <taxon>Rhabditida</taxon>
        <taxon>Rhabditina</taxon>
        <taxon>Diplogasteromorpha</taxon>
        <taxon>Diplogasteroidea</taxon>
        <taxon>Neodiplogasteridae</taxon>
        <taxon>Pristionchus</taxon>
    </lineage>
</organism>
<gene>
    <name evidence="2" type="ORF">PENTCL1PPCAC_16807</name>
</gene>
<feature type="region of interest" description="Disordered" evidence="1">
    <location>
        <begin position="1"/>
        <end position="29"/>
    </location>
</feature>
<name>A0AAV5TJP5_9BILA</name>
<feature type="compositionally biased region" description="Low complexity" evidence="1">
    <location>
        <begin position="1"/>
        <end position="22"/>
    </location>
</feature>
<accession>A0AAV5TJP5</accession>
<comment type="caution">
    <text evidence="2">The sequence shown here is derived from an EMBL/GenBank/DDBJ whole genome shotgun (WGS) entry which is preliminary data.</text>
</comment>